<protein>
    <recommendedName>
        <fullName evidence="11">Cytochrome P450</fullName>
    </recommendedName>
</protein>
<accession>A0A553HQS1</accession>
<dbReference type="GO" id="GO:0020037">
    <property type="term" value="F:heme binding"/>
    <property type="evidence" value="ECO:0007669"/>
    <property type="project" value="InterPro"/>
</dbReference>
<dbReference type="PRINTS" id="PR00385">
    <property type="entry name" value="P450"/>
</dbReference>
<dbReference type="GO" id="GO:0016705">
    <property type="term" value="F:oxidoreductase activity, acting on paired donors, with incorporation or reduction of molecular oxygen"/>
    <property type="evidence" value="ECO:0007669"/>
    <property type="project" value="InterPro"/>
</dbReference>
<keyword evidence="3 8" id="KW-0349">Heme</keyword>
<dbReference type="OrthoDB" id="10029320at2759"/>
<comment type="similarity">
    <text evidence="2">Belongs to the cytochrome P450 family.</text>
</comment>
<evidence type="ECO:0000256" key="1">
    <source>
        <dbReference type="ARBA" id="ARBA00001971"/>
    </source>
</evidence>
<evidence type="ECO:0000256" key="5">
    <source>
        <dbReference type="ARBA" id="ARBA00023002"/>
    </source>
</evidence>
<evidence type="ECO:0000313" key="10">
    <source>
        <dbReference type="Proteomes" id="UP000319160"/>
    </source>
</evidence>
<keyword evidence="7" id="KW-0503">Monooxygenase</keyword>
<evidence type="ECO:0000256" key="7">
    <source>
        <dbReference type="ARBA" id="ARBA00023033"/>
    </source>
</evidence>
<gene>
    <name evidence="9" type="ORF">FHL15_008848</name>
</gene>
<keyword evidence="4 8" id="KW-0479">Metal-binding</keyword>
<dbReference type="InterPro" id="IPR050196">
    <property type="entry name" value="Cytochrome_P450_Monoox"/>
</dbReference>
<dbReference type="AlphaFoldDB" id="A0A553HQS1"/>
<dbReference type="PRINTS" id="PR00465">
    <property type="entry name" value="EP450IV"/>
</dbReference>
<sequence>MEGFQDTRKATTSKYDDVFGTGLFIDEHVQIIKNDSSLLYQIPYTLAVIKEVLRIFPPAGRLRDGRPDLFSSDEEGQRYPTENCHICTLHLAMHHCPAVFPKPDEFIPERRLVDAEHPLHPVKVSWREFEWGQRICIGQTLELMELKVALVMTARMVDITPAYVVKWDTLHPKDGIEVVEGNRAHHSDGFTGTLDS</sequence>
<dbReference type="PANTHER" id="PTHR24291">
    <property type="entry name" value="CYTOCHROME P450 FAMILY 4"/>
    <property type="match status" value="1"/>
</dbReference>
<evidence type="ECO:0000256" key="6">
    <source>
        <dbReference type="ARBA" id="ARBA00023004"/>
    </source>
</evidence>
<dbReference type="STRING" id="2512241.A0A553HQS1"/>
<reference evidence="10" key="1">
    <citation type="submission" date="2019-06" db="EMBL/GenBank/DDBJ databases">
        <title>Draft genome sequence of the griseofulvin-producing fungus Xylaria cubensis strain G536.</title>
        <authorList>
            <person name="Mead M.E."/>
            <person name="Raja H.A."/>
            <person name="Steenwyk J.L."/>
            <person name="Knowles S.L."/>
            <person name="Oberlies N.H."/>
            <person name="Rokas A."/>
        </authorList>
    </citation>
    <scope>NUCLEOTIDE SEQUENCE [LARGE SCALE GENOMIC DNA]</scope>
    <source>
        <strain evidence="10">G536</strain>
    </source>
</reference>
<evidence type="ECO:0000256" key="4">
    <source>
        <dbReference type="ARBA" id="ARBA00022723"/>
    </source>
</evidence>
<dbReference type="GO" id="GO:0005506">
    <property type="term" value="F:iron ion binding"/>
    <property type="evidence" value="ECO:0007669"/>
    <property type="project" value="InterPro"/>
</dbReference>
<dbReference type="GO" id="GO:0004497">
    <property type="term" value="F:monooxygenase activity"/>
    <property type="evidence" value="ECO:0007669"/>
    <property type="project" value="UniProtKB-KW"/>
</dbReference>
<dbReference type="SUPFAM" id="SSF48264">
    <property type="entry name" value="Cytochrome P450"/>
    <property type="match status" value="1"/>
</dbReference>
<dbReference type="InterPro" id="IPR002403">
    <property type="entry name" value="Cyt_P450_E_grp-IV"/>
</dbReference>
<keyword evidence="6 8" id="KW-0408">Iron</keyword>
<keyword evidence="10" id="KW-1185">Reference proteome</keyword>
<dbReference type="PANTHER" id="PTHR24291:SF50">
    <property type="entry name" value="BIFUNCTIONAL ALBAFLAVENONE MONOOXYGENASE_TERPENE SYNTHASE"/>
    <property type="match status" value="1"/>
</dbReference>
<evidence type="ECO:0000256" key="3">
    <source>
        <dbReference type="ARBA" id="ARBA00022617"/>
    </source>
</evidence>
<proteinExistence type="inferred from homology"/>
<dbReference type="InterPro" id="IPR036396">
    <property type="entry name" value="Cyt_P450_sf"/>
</dbReference>
<dbReference type="InterPro" id="IPR001128">
    <property type="entry name" value="Cyt_P450"/>
</dbReference>
<evidence type="ECO:0000256" key="2">
    <source>
        <dbReference type="ARBA" id="ARBA00010617"/>
    </source>
</evidence>
<comment type="cofactor">
    <cofactor evidence="1 8">
        <name>heme</name>
        <dbReference type="ChEBI" id="CHEBI:30413"/>
    </cofactor>
</comment>
<evidence type="ECO:0000313" key="9">
    <source>
        <dbReference type="EMBL" id="TRX90303.1"/>
    </source>
</evidence>
<dbReference type="Pfam" id="PF00067">
    <property type="entry name" value="p450"/>
    <property type="match status" value="1"/>
</dbReference>
<keyword evidence="5" id="KW-0560">Oxidoreductase</keyword>
<comment type="caution">
    <text evidence="9">The sequence shown here is derived from an EMBL/GenBank/DDBJ whole genome shotgun (WGS) entry which is preliminary data.</text>
</comment>
<dbReference type="Gene3D" id="1.10.630.10">
    <property type="entry name" value="Cytochrome P450"/>
    <property type="match status" value="1"/>
</dbReference>
<organism evidence="9 10">
    <name type="scientific">Xylaria flabelliformis</name>
    <dbReference type="NCBI Taxonomy" id="2512241"/>
    <lineage>
        <taxon>Eukaryota</taxon>
        <taxon>Fungi</taxon>
        <taxon>Dikarya</taxon>
        <taxon>Ascomycota</taxon>
        <taxon>Pezizomycotina</taxon>
        <taxon>Sordariomycetes</taxon>
        <taxon>Xylariomycetidae</taxon>
        <taxon>Xylariales</taxon>
        <taxon>Xylariaceae</taxon>
        <taxon>Xylaria</taxon>
    </lineage>
</organism>
<name>A0A553HQS1_9PEZI</name>
<dbReference type="Proteomes" id="UP000319160">
    <property type="component" value="Unassembled WGS sequence"/>
</dbReference>
<feature type="binding site" description="axial binding residue" evidence="8">
    <location>
        <position position="136"/>
    </location>
    <ligand>
        <name>heme</name>
        <dbReference type="ChEBI" id="CHEBI:30413"/>
    </ligand>
    <ligandPart>
        <name>Fe</name>
        <dbReference type="ChEBI" id="CHEBI:18248"/>
    </ligandPart>
</feature>
<evidence type="ECO:0008006" key="11">
    <source>
        <dbReference type="Google" id="ProtNLM"/>
    </source>
</evidence>
<evidence type="ECO:0000256" key="8">
    <source>
        <dbReference type="PIRSR" id="PIRSR602403-1"/>
    </source>
</evidence>
<dbReference type="EMBL" id="VFLP01000057">
    <property type="protein sequence ID" value="TRX90303.1"/>
    <property type="molecule type" value="Genomic_DNA"/>
</dbReference>